<gene>
    <name evidence="1" type="ORF">H4C44_24380</name>
</gene>
<comment type="caution">
    <text evidence="1">The sequence shown here is derived from an EMBL/GenBank/DDBJ whole genome shotgun (WGS) entry which is preliminary data.</text>
</comment>
<protein>
    <recommendedName>
        <fullName evidence="3">Phage-like protein</fullName>
    </recommendedName>
</protein>
<name>A0A7W2PVG4_9PSED</name>
<organism evidence="1 2">
    <name type="scientific">Pseudomonas juntendi</name>
    <dbReference type="NCBI Taxonomy" id="2666183"/>
    <lineage>
        <taxon>Bacteria</taxon>
        <taxon>Pseudomonadati</taxon>
        <taxon>Pseudomonadota</taxon>
        <taxon>Gammaproteobacteria</taxon>
        <taxon>Pseudomonadales</taxon>
        <taxon>Pseudomonadaceae</taxon>
        <taxon>Pseudomonas</taxon>
    </lineage>
</organism>
<dbReference type="RefSeq" id="WP_182369809.1">
    <property type="nucleotide sequence ID" value="NZ_JACGCU010000065.1"/>
</dbReference>
<proteinExistence type="predicted"/>
<evidence type="ECO:0000313" key="2">
    <source>
        <dbReference type="Proteomes" id="UP000556620"/>
    </source>
</evidence>
<dbReference type="Proteomes" id="UP000556620">
    <property type="component" value="Unassembled WGS sequence"/>
</dbReference>
<evidence type="ECO:0000313" key="1">
    <source>
        <dbReference type="EMBL" id="MBA6062301.1"/>
    </source>
</evidence>
<evidence type="ECO:0008006" key="3">
    <source>
        <dbReference type="Google" id="ProtNLM"/>
    </source>
</evidence>
<sequence>MTTTPNPAQALPQSVGAAIISGPWPSYAAFRNLPERERWVLYGSAKAYREALELQGFQMAESYDQFVRRVCTELDL</sequence>
<dbReference type="AlphaFoldDB" id="A0A7W2PVG4"/>
<accession>A0A7W2PVG4</accession>
<dbReference type="EMBL" id="JACGCU010000065">
    <property type="protein sequence ID" value="MBA6062301.1"/>
    <property type="molecule type" value="Genomic_DNA"/>
</dbReference>
<reference evidence="1 2" key="1">
    <citation type="submission" date="2020-07" db="EMBL/GenBank/DDBJ databases">
        <title>Diversity of carbapenemase encoding genes among Pseudomonas putida group clinical isolates in a tertiary Brazilian hospital.</title>
        <authorList>
            <person name="Alberto-Lei F."/>
            <person name="Nodari C.S."/>
            <person name="Streling A.P."/>
            <person name="Paulino J.T."/>
            <person name="Bessa-Neto F.O."/>
            <person name="Cayo R."/>
            <person name="Gales A.C."/>
        </authorList>
    </citation>
    <scope>NUCLEOTIDE SEQUENCE [LARGE SCALE GENOMIC DNA]</scope>
    <source>
        <strain evidence="1 2">14535</strain>
    </source>
</reference>